<evidence type="ECO:0000313" key="1">
    <source>
        <dbReference type="EMBL" id="XCC97267.1"/>
    </source>
</evidence>
<reference evidence="1" key="1">
    <citation type="submission" date="2023-02" db="EMBL/GenBank/DDBJ databases">
        <title>Description and genomic characterization of Salipiger bruguierae sp. nov., isolated from the sediment of mangrove plant Bruguiera sexangula.</title>
        <authorList>
            <person name="Long M."/>
        </authorList>
    </citation>
    <scope>NUCLEOTIDE SEQUENCE</scope>
    <source>
        <strain evidence="1">H15</strain>
        <plasmid evidence="1">unnamed2</plasmid>
    </source>
</reference>
<proteinExistence type="predicted"/>
<accession>A0AAU8ARD8</accession>
<keyword evidence="1" id="KW-0614">Plasmid</keyword>
<dbReference type="RefSeq" id="WP_353476157.1">
    <property type="nucleotide sequence ID" value="NZ_CP123387.1"/>
</dbReference>
<sequence>MLYNRRKRWSEMGVVARMFEERPFRRCMTVGQVSGSIGAKPSPSILDKIMMKRGPSTCLGPWAGQIACHRDRKCAMVAPAGRRIPWASSHRALARKPPSSFADFPQGKRVSLISGDITVYLPPG</sequence>
<evidence type="ECO:0008006" key="2">
    <source>
        <dbReference type="Google" id="ProtNLM"/>
    </source>
</evidence>
<gene>
    <name evidence="1" type="ORF">PVT71_24680</name>
</gene>
<protein>
    <recommendedName>
        <fullName evidence="2">Transposase</fullName>
    </recommendedName>
</protein>
<organism evidence="1">
    <name type="scientific">Alloyangia sp. H15</name>
    <dbReference type="NCBI Taxonomy" id="3029062"/>
    <lineage>
        <taxon>Bacteria</taxon>
        <taxon>Pseudomonadati</taxon>
        <taxon>Pseudomonadota</taxon>
        <taxon>Alphaproteobacteria</taxon>
        <taxon>Rhodobacterales</taxon>
        <taxon>Roseobacteraceae</taxon>
        <taxon>Alloyangia</taxon>
    </lineage>
</organism>
<dbReference type="AlphaFoldDB" id="A0AAU8ARD8"/>
<geneLocation type="plasmid" evidence="1">
    <name>unnamed2</name>
</geneLocation>
<name>A0AAU8ARD8_9RHOB</name>
<dbReference type="EMBL" id="CP123387">
    <property type="protein sequence ID" value="XCC97267.1"/>
    <property type="molecule type" value="Genomic_DNA"/>
</dbReference>